<dbReference type="Gene3D" id="3.90.550.10">
    <property type="entry name" value="Spore Coat Polysaccharide Biosynthesis Protein SpsA, Chain A"/>
    <property type="match status" value="1"/>
</dbReference>
<evidence type="ECO:0000313" key="6">
    <source>
        <dbReference type="Proteomes" id="UP000184233"/>
    </source>
</evidence>
<comment type="similarity">
    <text evidence="1">Belongs to the glycosyltransferase 2 family.</text>
</comment>
<name>A0A1M3KXR5_9BACT</name>
<dbReference type="InterPro" id="IPR029044">
    <property type="entry name" value="Nucleotide-diphossugar_trans"/>
</dbReference>
<dbReference type="FunFam" id="3.90.550.10:FF:000122">
    <property type="entry name" value="Dolichol-phosphate mannosyltransferase subunit 1"/>
    <property type="match status" value="1"/>
</dbReference>
<comment type="caution">
    <text evidence="5">The sequence shown here is derived from an EMBL/GenBank/DDBJ whole genome shotgun (WGS) entry which is preliminary data.</text>
</comment>
<evidence type="ECO:0000256" key="3">
    <source>
        <dbReference type="ARBA" id="ARBA00022679"/>
    </source>
</evidence>
<evidence type="ECO:0000313" key="5">
    <source>
        <dbReference type="EMBL" id="OJX57241.1"/>
    </source>
</evidence>
<keyword evidence="3 5" id="KW-0808">Transferase</keyword>
<evidence type="ECO:0000259" key="4">
    <source>
        <dbReference type="Pfam" id="PF00535"/>
    </source>
</evidence>
<dbReference type="GO" id="GO:0016020">
    <property type="term" value="C:membrane"/>
    <property type="evidence" value="ECO:0007669"/>
    <property type="project" value="GOC"/>
</dbReference>
<dbReference type="Pfam" id="PF00535">
    <property type="entry name" value="Glycos_transf_2"/>
    <property type="match status" value="1"/>
</dbReference>
<sequence length="239" mass="26940">MKSIVCIPTYNEYDNIGRMIDAVHDVVPATHILVIDDGSPDGTAALVKGRMATDVHLHIIERAGKMGLGTAYCAGFAWAIEQGFDVVMQMDADFSHDPKDLLRLLEAIEENDLVIGSRYKAGVNVINWPMSRLLLSYFANLYTRIITRMPIADATGGFKCYRVNVLMNIDLKRIRSNGYAFQIEMNYRAWRLGARILELPIVFTDRVSGVSKMSKNIIFEAAYLVWKLKLTTILTFGKR</sequence>
<dbReference type="CDD" id="cd06442">
    <property type="entry name" value="DPM1_like"/>
    <property type="match status" value="1"/>
</dbReference>
<dbReference type="GO" id="GO:0004582">
    <property type="term" value="F:dolichyl-phosphate beta-D-mannosyltransferase activity"/>
    <property type="evidence" value="ECO:0007669"/>
    <property type="project" value="InterPro"/>
</dbReference>
<organism evidence="5 6">
    <name type="scientific">Candidatus Kapaibacterium thiocyanatum</name>
    <dbReference type="NCBI Taxonomy" id="1895771"/>
    <lineage>
        <taxon>Bacteria</taxon>
        <taxon>Pseudomonadati</taxon>
        <taxon>Candidatus Kapaibacteriota</taxon>
        <taxon>Candidatus Kapaibacteriia</taxon>
        <taxon>Candidatus Kapaibacteriales</taxon>
        <taxon>Candidatus Kapaibacteriaceae</taxon>
        <taxon>Candidatus Kapaibacterium</taxon>
    </lineage>
</organism>
<gene>
    <name evidence="5" type="ORF">BGO89_12170</name>
</gene>
<accession>A0A1M3KXR5</accession>
<feature type="domain" description="Glycosyltransferase 2-like" evidence="4">
    <location>
        <begin position="5"/>
        <end position="167"/>
    </location>
</feature>
<dbReference type="AlphaFoldDB" id="A0A1M3KXR5"/>
<dbReference type="PANTHER" id="PTHR43398:SF1">
    <property type="entry name" value="DOLICHOL-PHOSPHATE MANNOSYLTRANSFERASE SUBUNIT 1"/>
    <property type="match status" value="1"/>
</dbReference>
<dbReference type="InterPro" id="IPR001173">
    <property type="entry name" value="Glyco_trans_2-like"/>
</dbReference>
<dbReference type="InterPro" id="IPR039528">
    <property type="entry name" value="DPM1-like"/>
</dbReference>
<proteinExistence type="inferred from homology"/>
<keyword evidence="2 5" id="KW-0328">Glycosyltransferase</keyword>
<reference evidence="5 6" key="1">
    <citation type="submission" date="2016-09" db="EMBL/GenBank/DDBJ databases">
        <title>Genome-resolved meta-omics ties microbial dynamics to process performance in biotechnology for thiocyanate degradation.</title>
        <authorList>
            <person name="Kantor R.S."/>
            <person name="Huddy R.J."/>
            <person name="Iyer R."/>
            <person name="Thomas B.C."/>
            <person name="Brown C.T."/>
            <person name="Anantharaman K."/>
            <person name="Tringe S."/>
            <person name="Hettich R.L."/>
            <person name="Harrison S.T."/>
            <person name="Banfield J.F."/>
        </authorList>
    </citation>
    <scope>NUCLEOTIDE SEQUENCE [LARGE SCALE GENOMIC DNA]</scope>
    <source>
        <strain evidence="5">59-99</strain>
    </source>
</reference>
<protein>
    <submittedName>
        <fullName evidence="5">Dolichyl-phosphate beta-D-mannosyltransferase</fullName>
    </submittedName>
</protein>
<dbReference type="SUPFAM" id="SSF53448">
    <property type="entry name" value="Nucleotide-diphospho-sugar transferases"/>
    <property type="match status" value="1"/>
</dbReference>
<dbReference type="GO" id="GO:0009247">
    <property type="term" value="P:glycolipid biosynthetic process"/>
    <property type="evidence" value="ECO:0007669"/>
    <property type="project" value="TreeGrafter"/>
</dbReference>
<evidence type="ECO:0000256" key="1">
    <source>
        <dbReference type="ARBA" id="ARBA00006739"/>
    </source>
</evidence>
<dbReference type="STRING" id="1895771.BGO89_12170"/>
<evidence type="ECO:0000256" key="2">
    <source>
        <dbReference type="ARBA" id="ARBA00022676"/>
    </source>
</evidence>
<dbReference type="Proteomes" id="UP000184233">
    <property type="component" value="Unassembled WGS sequence"/>
</dbReference>
<dbReference type="EMBL" id="MKVH01000024">
    <property type="protein sequence ID" value="OJX57241.1"/>
    <property type="molecule type" value="Genomic_DNA"/>
</dbReference>
<dbReference type="PANTHER" id="PTHR43398">
    <property type="entry name" value="DOLICHOL-PHOSPHATE MANNOSYLTRANSFERASE SUBUNIT 1"/>
    <property type="match status" value="1"/>
</dbReference>